<reference evidence="6" key="5">
    <citation type="submission" date="2020-01" db="EMBL/GenBank/DDBJ databases">
        <authorList>
            <consortium name="NCBI Pathogen Detection Project"/>
        </authorList>
    </citation>
    <scope>NUCLEOTIDE SEQUENCE</scope>
    <source>
        <strain evidence="6">CFIAFB20160038</strain>
    </source>
</reference>
<dbReference type="InterPro" id="IPR031681">
    <property type="entry name" value="YwqH-like"/>
</dbReference>
<evidence type="ECO:0000313" key="8">
    <source>
        <dbReference type="Proteomes" id="UP000403352"/>
    </source>
</evidence>
<evidence type="ECO:0000313" key="7">
    <source>
        <dbReference type="Proteomes" id="UP000388699"/>
    </source>
</evidence>
<evidence type="ECO:0000313" key="4">
    <source>
        <dbReference type="EMBL" id="EAH0252245.1"/>
    </source>
</evidence>
<dbReference type="RefSeq" id="WP_026750032.1">
    <property type="nucleotide sequence ID" value="NZ_CADFHA010000032.1"/>
</dbReference>
<evidence type="ECO:0000313" key="3">
    <source>
        <dbReference type="EMBL" id="EAG6763935.1"/>
    </source>
</evidence>
<reference evidence="7 8" key="2">
    <citation type="submission" date="2018-06" db="EMBL/GenBank/DDBJ databases">
        <authorList>
            <consortium name="GenomeTrakr: Next Generation Sequencing Network for Food Pathogen Tracability"/>
        </authorList>
    </citation>
    <scope>NUCLEOTIDE SEQUENCE [LARGE SCALE GENOMIC DNA]</scope>
    <source>
        <strain evidence="2 7">CFSAN008016</strain>
        <strain evidence="1 8">FDA00008584</strain>
        <strain evidence="5 9">FDA00015028</strain>
    </source>
</reference>
<evidence type="ECO:0000313" key="5">
    <source>
        <dbReference type="EMBL" id="EDN8270090.1"/>
    </source>
</evidence>
<dbReference type="EMBL" id="AANCZP010000003">
    <property type="protein sequence ID" value="EDN8270090.1"/>
    <property type="molecule type" value="Genomic_DNA"/>
</dbReference>
<evidence type="ECO:0000313" key="6">
    <source>
        <dbReference type="EMBL" id="HAB9176489.1"/>
    </source>
</evidence>
<evidence type="ECO:0000313" key="10">
    <source>
        <dbReference type="Proteomes" id="UP000535556"/>
    </source>
</evidence>
<dbReference type="EMBL" id="AAAQJJ010000001">
    <property type="protein sequence ID" value="EAE0768545.1"/>
    <property type="molecule type" value="Genomic_DNA"/>
</dbReference>
<dbReference type="EMBL" id="AAALRN010000002">
    <property type="protein sequence ID" value="EAD1184615.1"/>
    <property type="molecule type" value="Genomic_DNA"/>
</dbReference>
<evidence type="ECO:0000313" key="1">
    <source>
        <dbReference type="EMBL" id="EAD1184615.1"/>
    </source>
</evidence>
<accession>A0A2Z5C4G4</accession>
<dbReference type="Proteomes" id="UP000840928">
    <property type="component" value="Unassembled WGS sequence"/>
</dbReference>
<dbReference type="Proteomes" id="UP000467247">
    <property type="component" value="Unassembled WGS sequence"/>
</dbReference>
<protein>
    <submittedName>
        <fullName evidence="1">DUF5082 domain-containing protein</fullName>
    </submittedName>
</protein>
<evidence type="ECO:0000313" key="2">
    <source>
        <dbReference type="EMBL" id="EAE0768545.1"/>
    </source>
</evidence>
<sequence length="141" mass="16073">MSDLSTLTKEYNSVVNDITSLKTDLNVISDKANRLRVAAAEMQFCLEEITDITASLSKIRIDGSLWEGKMKKDNENILEDTLKAAMKTYQVKVSDIYESYTNEINRLYQQQDNISSSLNVKSAMKAHLKQEIKKKKETSDE</sequence>
<dbReference type="Proteomes" id="UP000403352">
    <property type="component" value="Unassembled WGS sequence"/>
</dbReference>
<organism evidence="1 8">
    <name type="scientific">Listeria monocytogenes</name>
    <dbReference type="NCBI Taxonomy" id="1639"/>
    <lineage>
        <taxon>Bacteria</taxon>
        <taxon>Bacillati</taxon>
        <taxon>Bacillota</taxon>
        <taxon>Bacilli</taxon>
        <taxon>Bacillales</taxon>
        <taxon>Listeriaceae</taxon>
        <taxon>Listeria</taxon>
    </lineage>
</organism>
<dbReference type="Pfam" id="PF16888">
    <property type="entry name" value="YwqH-like"/>
    <property type="match status" value="1"/>
</dbReference>
<proteinExistence type="predicted"/>
<dbReference type="EMBL" id="AABDDO010000003">
    <property type="protein sequence ID" value="EAG6763935.1"/>
    <property type="molecule type" value="Genomic_DNA"/>
</dbReference>
<evidence type="ECO:0000313" key="9">
    <source>
        <dbReference type="Proteomes" id="UP000467247"/>
    </source>
</evidence>
<dbReference type="Proteomes" id="UP000566597">
    <property type="component" value="Unassembled WGS sequence"/>
</dbReference>
<reference evidence="6" key="1">
    <citation type="journal article" date="2018" name="Genome Biol.">
        <title>SKESA: strategic k-mer extension for scrupulous assemblies.</title>
        <authorList>
            <person name="Souvorov A."/>
            <person name="Agarwala R."/>
            <person name="Lipman D.J."/>
        </authorList>
    </citation>
    <scope>NUCLEOTIDE SEQUENCE [LARGE SCALE GENOMIC DNA]</scope>
    <source>
        <strain evidence="6">CFIAFB20160038</strain>
    </source>
</reference>
<reference evidence="4 11" key="4">
    <citation type="submission" date="2019-04" db="EMBL/GenBank/DDBJ databases">
        <authorList>
            <person name="Ashton P.M."/>
            <person name="Dallman T."/>
            <person name="Nair S."/>
            <person name="De Pinna E."/>
            <person name="Peters T."/>
            <person name="Grant K."/>
        </authorList>
    </citation>
    <scope>NUCLEOTIDE SEQUENCE [LARGE SCALE GENOMIC DNA]</scope>
    <source>
        <strain evidence="4 11">406731</strain>
    </source>
</reference>
<dbReference type="EMBL" id="DAAIRR010000003">
    <property type="protein sequence ID" value="HAB9176489.1"/>
    <property type="molecule type" value="Genomic_DNA"/>
</dbReference>
<comment type="caution">
    <text evidence="1">The sequence shown here is derived from an EMBL/GenBank/DDBJ whole genome shotgun (WGS) entry which is preliminary data.</text>
</comment>
<dbReference type="Proteomes" id="UP000388699">
    <property type="component" value="Unassembled WGS sequence"/>
</dbReference>
<reference evidence="3 10" key="3">
    <citation type="submission" date="2019-04" db="EMBL/GenBank/DDBJ databases">
        <authorList>
            <consortium name="GenomeTrakr network: Whole genome sequencing for foodborne pathogen traceback"/>
        </authorList>
    </citation>
    <scope>NUCLEOTIDE SEQUENCE [LARGE SCALE GENOMIC DNA]</scope>
    <source>
        <strain evidence="3 10">NRRL B-33244</strain>
    </source>
</reference>
<dbReference type="AlphaFoldDB" id="A0A2Z5C4G4"/>
<dbReference type="Proteomes" id="UP000535556">
    <property type="component" value="Unassembled WGS sequence"/>
</dbReference>
<name>A0A2Z5C4G4_LISMN</name>
<gene>
    <name evidence="3" type="ORF">AF817_11955</name>
    <name evidence="4" type="ORF">D4U23_07560</name>
    <name evidence="2" type="ORF">DG57_01755</name>
    <name evidence="5" type="ORF">GT011_12130</name>
    <name evidence="6" type="ORF">GYU24_12305</name>
    <name evidence="1" type="ORF">QD52_05875</name>
</gene>
<evidence type="ECO:0000313" key="11">
    <source>
        <dbReference type="Proteomes" id="UP000566597"/>
    </source>
</evidence>
<dbReference type="EMBL" id="AABEVT010000003">
    <property type="protein sequence ID" value="EAH0252245.1"/>
    <property type="molecule type" value="Genomic_DNA"/>
</dbReference>